<dbReference type="Pfam" id="PF12796">
    <property type="entry name" value="Ank_2"/>
    <property type="match status" value="2"/>
</dbReference>
<evidence type="ECO:0000256" key="1">
    <source>
        <dbReference type="ARBA" id="ARBA00022737"/>
    </source>
</evidence>
<dbReference type="PANTHER" id="PTHR24141:SF1">
    <property type="entry name" value="2-5A-DEPENDENT RIBONUCLEASE"/>
    <property type="match status" value="1"/>
</dbReference>
<organism evidence="4 5">
    <name type="scientific">Choiromyces venosus 120613-1</name>
    <dbReference type="NCBI Taxonomy" id="1336337"/>
    <lineage>
        <taxon>Eukaryota</taxon>
        <taxon>Fungi</taxon>
        <taxon>Dikarya</taxon>
        <taxon>Ascomycota</taxon>
        <taxon>Pezizomycotina</taxon>
        <taxon>Pezizomycetes</taxon>
        <taxon>Pezizales</taxon>
        <taxon>Tuberaceae</taxon>
        <taxon>Choiromyces</taxon>
    </lineage>
</organism>
<dbReference type="InterPro" id="IPR036770">
    <property type="entry name" value="Ankyrin_rpt-contain_sf"/>
</dbReference>
<feature type="non-terminal residue" evidence="4">
    <location>
        <position position="400"/>
    </location>
</feature>
<dbReference type="EMBL" id="ML120483">
    <property type="protein sequence ID" value="RPA91983.1"/>
    <property type="molecule type" value="Genomic_DNA"/>
</dbReference>
<keyword evidence="5" id="KW-1185">Reference proteome</keyword>
<protein>
    <submittedName>
        <fullName evidence="4">Ankyrin</fullName>
    </submittedName>
</protein>
<keyword evidence="1" id="KW-0677">Repeat</keyword>
<evidence type="ECO:0000313" key="5">
    <source>
        <dbReference type="Proteomes" id="UP000276215"/>
    </source>
</evidence>
<dbReference type="OrthoDB" id="341259at2759"/>
<dbReference type="SMART" id="SM00248">
    <property type="entry name" value="ANK"/>
    <property type="match status" value="8"/>
</dbReference>
<dbReference type="AlphaFoldDB" id="A0A3N4J0S8"/>
<dbReference type="Pfam" id="PF00023">
    <property type="entry name" value="Ank"/>
    <property type="match status" value="1"/>
</dbReference>
<dbReference type="GO" id="GO:0003723">
    <property type="term" value="F:RNA binding"/>
    <property type="evidence" value="ECO:0007669"/>
    <property type="project" value="TreeGrafter"/>
</dbReference>
<keyword evidence="2 3" id="KW-0040">ANK repeat</keyword>
<reference evidence="4 5" key="1">
    <citation type="journal article" date="2018" name="Nat. Ecol. Evol.">
        <title>Pezizomycetes genomes reveal the molecular basis of ectomycorrhizal truffle lifestyle.</title>
        <authorList>
            <person name="Murat C."/>
            <person name="Payen T."/>
            <person name="Noel B."/>
            <person name="Kuo A."/>
            <person name="Morin E."/>
            <person name="Chen J."/>
            <person name="Kohler A."/>
            <person name="Krizsan K."/>
            <person name="Balestrini R."/>
            <person name="Da Silva C."/>
            <person name="Montanini B."/>
            <person name="Hainaut M."/>
            <person name="Levati E."/>
            <person name="Barry K.W."/>
            <person name="Belfiori B."/>
            <person name="Cichocki N."/>
            <person name="Clum A."/>
            <person name="Dockter R.B."/>
            <person name="Fauchery L."/>
            <person name="Guy J."/>
            <person name="Iotti M."/>
            <person name="Le Tacon F."/>
            <person name="Lindquist E.A."/>
            <person name="Lipzen A."/>
            <person name="Malagnac F."/>
            <person name="Mello A."/>
            <person name="Molinier V."/>
            <person name="Miyauchi S."/>
            <person name="Poulain J."/>
            <person name="Riccioni C."/>
            <person name="Rubini A."/>
            <person name="Sitrit Y."/>
            <person name="Splivallo R."/>
            <person name="Traeger S."/>
            <person name="Wang M."/>
            <person name="Zifcakova L."/>
            <person name="Wipf D."/>
            <person name="Zambonelli A."/>
            <person name="Paolocci F."/>
            <person name="Nowrousian M."/>
            <person name="Ottonello S."/>
            <person name="Baldrian P."/>
            <person name="Spatafora J.W."/>
            <person name="Henrissat B."/>
            <person name="Nagy L.G."/>
            <person name="Aury J.M."/>
            <person name="Wincker P."/>
            <person name="Grigoriev I.V."/>
            <person name="Bonfante P."/>
            <person name="Martin F.M."/>
        </authorList>
    </citation>
    <scope>NUCLEOTIDE SEQUENCE [LARGE SCALE GENOMIC DNA]</scope>
    <source>
        <strain evidence="4 5">120613-1</strain>
    </source>
</reference>
<evidence type="ECO:0000256" key="3">
    <source>
        <dbReference type="PROSITE-ProRule" id="PRU00023"/>
    </source>
</evidence>
<evidence type="ECO:0000256" key="2">
    <source>
        <dbReference type="ARBA" id="ARBA00023043"/>
    </source>
</evidence>
<accession>A0A3N4J0S8</accession>
<dbReference type="SUPFAM" id="SSF48403">
    <property type="entry name" value="Ankyrin repeat"/>
    <property type="match status" value="1"/>
</dbReference>
<proteinExistence type="predicted"/>
<dbReference type="GO" id="GO:0006396">
    <property type="term" value="P:RNA processing"/>
    <property type="evidence" value="ECO:0007669"/>
    <property type="project" value="TreeGrafter"/>
</dbReference>
<dbReference type="PROSITE" id="PS50088">
    <property type="entry name" value="ANK_REPEAT"/>
    <property type="match status" value="1"/>
</dbReference>
<dbReference type="PANTHER" id="PTHR24141">
    <property type="entry name" value="2-5A-DEPENDENT RIBONUCLEASE"/>
    <property type="match status" value="1"/>
</dbReference>
<dbReference type="InterPro" id="IPR002110">
    <property type="entry name" value="Ankyrin_rpt"/>
</dbReference>
<dbReference type="Proteomes" id="UP000276215">
    <property type="component" value="Unassembled WGS sequence"/>
</dbReference>
<name>A0A3N4J0S8_9PEZI</name>
<feature type="repeat" description="ANK" evidence="3">
    <location>
        <begin position="363"/>
        <end position="384"/>
    </location>
</feature>
<evidence type="ECO:0000313" key="4">
    <source>
        <dbReference type="EMBL" id="RPA91983.1"/>
    </source>
</evidence>
<dbReference type="GO" id="GO:0004540">
    <property type="term" value="F:RNA nuclease activity"/>
    <property type="evidence" value="ECO:0007669"/>
    <property type="project" value="TreeGrafter"/>
</dbReference>
<sequence length="400" mass="44152">MQEQSCSQKQLSDEKSHITYGLPKAYLQLLSAASLSPTGWSSMPLLALPNELLLEISTSPALEIPDIATLLRANHFLKDLLVQPLRSEIFKRRCDKYARKALYHAAEYRDKSEVKALLDDGILDIMQDGRTVLNSAVKTLSEDGVTTLLICGVDPNTVDERGRTPLICATAGRHLSAIRALLGCTSVDVNRPWIYGDFAALHLAVWNMDVDVLRLLLTCPRIAVNQVSTDEQAETDPAEWEREQRLLRTLRDDIRDGECIPIRGGWAPLHRTVNLDDSTLLRILLEDERTDINVQGLAGETALRIAISSGNIRAVGILLTQPKIQAQGDSGSILHYPILSGNRSMVQFLLGFKKIDVNFGNETGKTALHFAALFGMTDIITMLLGCKEIEVGALDSEEKS</sequence>
<dbReference type="Gene3D" id="1.25.40.20">
    <property type="entry name" value="Ankyrin repeat-containing domain"/>
    <property type="match status" value="2"/>
</dbReference>
<dbReference type="PROSITE" id="PS50297">
    <property type="entry name" value="ANK_REP_REGION"/>
    <property type="match status" value="1"/>
</dbReference>
<gene>
    <name evidence="4" type="ORF">L873DRAFT_1751148</name>
</gene>
<dbReference type="STRING" id="1336337.A0A3N4J0S8"/>